<evidence type="ECO:0000256" key="8">
    <source>
        <dbReference type="SAM" id="Phobius"/>
    </source>
</evidence>
<keyword evidence="10" id="KW-1185">Reference proteome</keyword>
<comment type="subcellular location">
    <subcellularLocation>
        <location evidence="1">Endoplasmic reticulum membrane</location>
        <topology evidence="1">Multi-pass membrane protein</topology>
    </subcellularLocation>
</comment>
<dbReference type="InterPro" id="IPR008506">
    <property type="entry name" value="SND2/TMEM208"/>
</dbReference>
<dbReference type="PANTHER" id="PTHR13505:SF7">
    <property type="entry name" value="TRANSMEMBRANE PROTEIN 208"/>
    <property type="match status" value="1"/>
</dbReference>
<dbReference type="STRING" id="51028.A0A0N4UX43"/>
<comment type="similarity">
    <text evidence="2">Belongs to the TMEM208 family.</text>
</comment>
<dbReference type="OrthoDB" id="10012212at2759"/>
<evidence type="ECO:0000313" key="9">
    <source>
        <dbReference type="EMBL" id="VDD86652.1"/>
    </source>
</evidence>
<accession>A0A0N4UX43</accession>
<proteinExistence type="inferred from homology"/>
<dbReference type="EMBL" id="UXUI01007267">
    <property type="protein sequence ID" value="VDD86652.1"/>
    <property type="molecule type" value="Genomic_DNA"/>
</dbReference>
<dbReference type="Proteomes" id="UP000274131">
    <property type="component" value="Unassembled WGS sequence"/>
</dbReference>
<organism evidence="11">
    <name type="scientific">Enterobius vermicularis</name>
    <name type="common">Human pinworm</name>
    <dbReference type="NCBI Taxonomy" id="51028"/>
    <lineage>
        <taxon>Eukaryota</taxon>
        <taxon>Metazoa</taxon>
        <taxon>Ecdysozoa</taxon>
        <taxon>Nematoda</taxon>
        <taxon>Chromadorea</taxon>
        <taxon>Rhabditida</taxon>
        <taxon>Spirurina</taxon>
        <taxon>Oxyuridomorpha</taxon>
        <taxon>Oxyuroidea</taxon>
        <taxon>Oxyuridae</taxon>
        <taxon>Enterobius</taxon>
    </lineage>
</organism>
<dbReference type="GO" id="GO:0006624">
    <property type="term" value="P:vacuolar protein processing"/>
    <property type="evidence" value="ECO:0007669"/>
    <property type="project" value="TreeGrafter"/>
</dbReference>
<keyword evidence="7 8" id="KW-0472">Membrane</keyword>
<keyword evidence="5" id="KW-0256">Endoplasmic reticulum</keyword>
<evidence type="ECO:0000313" key="11">
    <source>
        <dbReference type="WBParaSite" id="EVEC_0000208701-mRNA-1"/>
    </source>
</evidence>
<gene>
    <name evidence="9" type="ORF">EVEC_LOCUS1795</name>
</gene>
<evidence type="ECO:0000256" key="4">
    <source>
        <dbReference type="ARBA" id="ARBA00022692"/>
    </source>
</evidence>
<evidence type="ECO:0000256" key="1">
    <source>
        <dbReference type="ARBA" id="ARBA00004477"/>
    </source>
</evidence>
<reference evidence="9 10" key="2">
    <citation type="submission" date="2018-10" db="EMBL/GenBank/DDBJ databases">
        <authorList>
            <consortium name="Pathogen Informatics"/>
        </authorList>
    </citation>
    <scope>NUCLEOTIDE SEQUENCE [LARGE SCALE GENOMIC DNA]</scope>
</reference>
<evidence type="ECO:0000256" key="3">
    <source>
        <dbReference type="ARBA" id="ARBA00015033"/>
    </source>
</evidence>
<evidence type="ECO:0000256" key="7">
    <source>
        <dbReference type="ARBA" id="ARBA00023136"/>
    </source>
</evidence>
<evidence type="ECO:0000256" key="2">
    <source>
        <dbReference type="ARBA" id="ARBA00009950"/>
    </source>
</evidence>
<dbReference type="AlphaFoldDB" id="A0A0N4UX43"/>
<dbReference type="GO" id="GO:0005789">
    <property type="term" value="C:endoplasmic reticulum membrane"/>
    <property type="evidence" value="ECO:0007669"/>
    <property type="project" value="UniProtKB-SubCell"/>
</dbReference>
<evidence type="ECO:0000256" key="6">
    <source>
        <dbReference type="ARBA" id="ARBA00022989"/>
    </source>
</evidence>
<protein>
    <recommendedName>
        <fullName evidence="3">Transmembrane protein 208</fullName>
    </recommendedName>
</protein>
<keyword evidence="6 8" id="KW-1133">Transmembrane helix</keyword>
<evidence type="ECO:0000256" key="5">
    <source>
        <dbReference type="ARBA" id="ARBA00022824"/>
    </source>
</evidence>
<sequence>MNSMARCRRNEKGQVVDAGLDLNQPEAFGEYCKDVIILSSFVLILSLLWSPFFLFLLLIPAYAFYKFWTGLLAPWIFARTDEEFEDDKKNRKRDRKLRRT</sequence>
<evidence type="ECO:0000313" key="10">
    <source>
        <dbReference type="Proteomes" id="UP000274131"/>
    </source>
</evidence>
<feature type="transmembrane region" description="Helical" evidence="8">
    <location>
        <begin position="41"/>
        <end position="65"/>
    </location>
</feature>
<reference evidence="11" key="1">
    <citation type="submission" date="2017-02" db="UniProtKB">
        <authorList>
            <consortium name="WormBaseParasite"/>
        </authorList>
    </citation>
    <scope>IDENTIFICATION</scope>
</reference>
<dbReference type="WBParaSite" id="EVEC_0000208701-mRNA-1">
    <property type="protein sequence ID" value="EVEC_0000208701-mRNA-1"/>
    <property type="gene ID" value="EVEC_0000208701"/>
</dbReference>
<keyword evidence="4 8" id="KW-0812">Transmembrane</keyword>
<dbReference type="Pfam" id="PF05620">
    <property type="entry name" value="TMEM208_SND2"/>
    <property type="match status" value="1"/>
</dbReference>
<dbReference type="GO" id="GO:0005773">
    <property type="term" value="C:vacuole"/>
    <property type="evidence" value="ECO:0007669"/>
    <property type="project" value="GOC"/>
</dbReference>
<name>A0A0N4UX43_ENTVE</name>
<dbReference type="PANTHER" id="PTHR13505">
    <property type="entry name" value="TRANSMEMBRANE PROTEIN 208"/>
    <property type="match status" value="1"/>
</dbReference>